<evidence type="ECO:0000256" key="12">
    <source>
        <dbReference type="RuleBase" id="RU000461"/>
    </source>
</evidence>
<evidence type="ECO:0000256" key="8">
    <source>
        <dbReference type="ARBA" id="ARBA00023004"/>
    </source>
</evidence>
<evidence type="ECO:0000256" key="7">
    <source>
        <dbReference type="ARBA" id="ARBA00023002"/>
    </source>
</evidence>
<dbReference type="InterPro" id="IPR002401">
    <property type="entry name" value="Cyt_P450_E_grp-I"/>
</dbReference>
<reference evidence="14 15" key="1">
    <citation type="submission" date="2024-08" db="EMBL/GenBank/DDBJ databases">
        <title>Insights into the chromosomal genome structure of Flemingia macrophylla.</title>
        <authorList>
            <person name="Ding Y."/>
            <person name="Zhao Y."/>
            <person name="Bi W."/>
            <person name="Wu M."/>
            <person name="Zhao G."/>
            <person name="Gong Y."/>
            <person name="Li W."/>
            <person name="Zhang P."/>
        </authorList>
    </citation>
    <scope>NUCLEOTIDE SEQUENCE [LARGE SCALE GENOMIC DNA]</scope>
    <source>
        <strain evidence="14">DYQJB</strain>
        <tissue evidence="14">Leaf</tissue>
    </source>
</reference>
<sequence>MIYLFGRKEESMEVSWVVSVIVSVISLWALHLLNSLCLSPKRLERLLRAQGLQGDPYTLSQRNSLQTNTQHNHPKPPPFALSNDVAPRLSSHLYQTISKYGKNSFIWEGTTAKVIISDPKQVHEVFNNIYDFQLSGNAKFLKNGLINYEGEQWAKHRKIINPAFQLEKLKNMLPEFALSCHDMFSVWKGMLSSDGTCEIDVWPFLQNLSCDIISRTAFGSSYAEGMKIFQLLKMQGYLFMTEKYKNIPILRILPTSTSKKMTAIERDICDSIGGIIKKREKAMEDGESSDEDLLTILLESNRKETQVTMILYEVLRLYPPAIFFGRTLQKDMKLGNLSLPAGISITMPIILIHHDVDIWGDDAKEFKPERFSEGIAKVTKGQVSFFPFGWGPRICIGQNFALLEAKIVLSMLLQNFSFELSPSYAHAPTIMLTLQPKHGAHIVLRKL</sequence>
<dbReference type="AlphaFoldDB" id="A0ABD1LTK3"/>
<dbReference type="InterPro" id="IPR036396">
    <property type="entry name" value="Cyt_P450_sf"/>
</dbReference>
<keyword evidence="3 11" id="KW-0349">Heme</keyword>
<feature type="binding site" description="axial binding residue" evidence="11">
    <location>
        <position position="395"/>
    </location>
    <ligand>
        <name>heme</name>
        <dbReference type="ChEBI" id="CHEBI:30413"/>
    </ligand>
    <ligandPart>
        <name>Fe</name>
        <dbReference type="ChEBI" id="CHEBI:18248"/>
    </ligandPart>
</feature>
<evidence type="ECO:0000256" key="2">
    <source>
        <dbReference type="ARBA" id="ARBA00010617"/>
    </source>
</evidence>
<dbReference type="InterPro" id="IPR017972">
    <property type="entry name" value="Cyt_P450_CS"/>
</dbReference>
<evidence type="ECO:0000256" key="6">
    <source>
        <dbReference type="ARBA" id="ARBA00022989"/>
    </source>
</evidence>
<keyword evidence="15" id="KW-1185">Reference proteome</keyword>
<dbReference type="InterPro" id="IPR050665">
    <property type="entry name" value="Cytochrome_P450_Monooxygen"/>
</dbReference>
<keyword evidence="6 13" id="KW-1133">Transmembrane helix</keyword>
<dbReference type="InterPro" id="IPR001128">
    <property type="entry name" value="Cyt_P450"/>
</dbReference>
<evidence type="ECO:0000256" key="13">
    <source>
        <dbReference type="SAM" id="Phobius"/>
    </source>
</evidence>
<evidence type="ECO:0000256" key="1">
    <source>
        <dbReference type="ARBA" id="ARBA00004167"/>
    </source>
</evidence>
<evidence type="ECO:0000256" key="5">
    <source>
        <dbReference type="ARBA" id="ARBA00022723"/>
    </source>
</evidence>
<gene>
    <name evidence="14" type="ORF">Fmac_020281</name>
</gene>
<evidence type="ECO:0000313" key="14">
    <source>
        <dbReference type="EMBL" id="KAL2326854.1"/>
    </source>
</evidence>
<dbReference type="EMBL" id="JBGMDY010000007">
    <property type="protein sequence ID" value="KAL2326854.1"/>
    <property type="molecule type" value="Genomic_DNA"/>
</dbReference>
<comment type="caution">
    <text evidence="14">The sequence shown here is derived from an EMBL/GenBank/DDBJ whole genome shotgun (WGS) entry which is preliminary data.</text>
</comment>
<protein>
    <recommendedName>
        <fullName evidence="16">Cytochrome P450</fullName>
    </recommendedName>
</protein>
<dbReference type="PRINTS" id="PR00463">
    <property type="entry name" value="EP450I"/>
</dbReference>
<accession>A0ABD1LTK3</accession>
<dbReference type="GO" id="GO:0016705">
    <property type="term" value="F:oxidoreductase activity, acting on paired donors, with incorporation or reduction of molecular oxygen"/>
    <property type="evidence" value="ECO:0007669"/>
    <property type="project" value="UniProtKB-ARBA"/>
</dbReference>
<dbReference type="Gene3D" id="1.10.630.10">
    <property type="entry name" value="Cytochrome P450"/>
    <property type="match status" value="2"/>
</dbReference>
<comment type="similarity">
    <text evidence="2 12">Belongs to the cytochrome P450 family.</text>
</comment>
<keyword evidence="10 13" id="KW-0472">Membrane</keyword>
<evidence type="ECO:0000256" key="11">
    <source>
        <dbReference type="PIRSR" id="PIRSR602401-1"/>
    </source>
</evidence>
<dbReference type="Proteomes" id="UP001603857">
    <property type="component" value="Unassembled WGS sequence"/>
</dbReference>
<keyword evidence="9 12" id="KW-0503">Monooxygenase</keyword>
<proteinExistence type="inferred from homology"/>
<feature type="transmembrane region" description="Helical" evidence="13">
    <location>
        <begin position="14"/>
        <end position="38"/>
    </location>
</feature>
<keyword evidence="4 13" id="KW-0812">Transmembrane</keyword>
<keyword evidence="5 11" id="KW-0479">Metal-binding</keyword>
<dbReference type="PRINTS" id="PR00385">
    <property type="entry name" value="P450"/>
</dbReference>
<evidence type="ECO:0000256" key="9">
    <source>
        <dbReference type="ARBA" id="ARBA00023033"/>
    </source>
</evidence>
<dbReference type="GO" id="GO:0004497">
    <property type="term" value="F:monooxygenase activity"/>
    <property type="evidence" value="ECO:0007669"/>
    <property type="project" value="UniProtKB-KW"/>
</dbReference>
<keyword evidence="8 11" id="KW-0408">Iron</keyword>
<dbReference type="GO" id="GO:0016020">
    <property type="term" value="C:membrane"/>
    <property type="evidence" value="ECO:0007669"/>
    <property type="project" value="UniProtKB-SubCell"/>
</dbReference>
<dbReference type="PROSITE" id="PS00086">
    <property type="entry name" value="CYTOCHROME_P450"/>
    <property type="match status" value="1"/>
</dbReference>
<evidence type="ECO:0000256" key="3">
    <source>
        <dbReference type="ARBA" id="ARBA00022617"/>
    </source>
</evidence>
<keyword evidence="7 12" id="KW-0560">Oxidoreductase</keyword>
<dbReference type="Pfam" id="PF00067">
    <property type="entry name" value="p450"/>
    <property type="match status" value="2"/>
</dbReference>
<name>A0ABD1LTK3_9FABA</name>
<evidence type="ECO:0000256" key="4">
    <source>
        <dbReference type="ARBA" id="ARBA00022692"/>
    </source>
</evidence>
<comment type="cofactor">
    <cofactor evidence="11">
        <name>heme</name>
        <dbReference type="ChEBI" id="CHEBI:30413"/>
    </cofactor>
</comment>
<evidence type="ECO:0008006" key="16">
    <source>
        <dbReference type="Google" id="ProtNLM"/>
    </source>
</evidence>
<dbReference type="SUPFAM" id="SSF48264">
    <property type="entry name" value="Cytochrome P450"/>
    <property type="match status" value="1"/>
</dbReference>
<organism evidence="14 15">
    <name type="scientific">Flemingia macrophylla</name>
    <dbReference type="NCBI Taxonomy" id="520843"/>
    <lineage>
        <taxon>Eukaryota</taxon>
        <taxon>Viridiplantae</taxon>
        <taxon>Streptophyta</taxon>
        <taxon>Embryophyta</taxon>
        <taxon>Tracheophyta</taxon>
        <taxon>Spermatophyta</taxon>
        <taxon>Magnoliopsida</taxon>
        <taxon>eudicotyledons</taxon>
        <taxon>Gunneridae</taxon>
        <taxon>Pentapetalae</taxon>
        <taxon>rosids</taxon>
        <taxon>fabids</taxon>
        <taxon>Fabales</taxon>
        <taxon>Fabaceae</taxon>
        <taxon>Papilionoideae</taxon>
        <taxon>50 kb inversion clade</taxon>
        <taxon>NPAAA clade</taxon>
        <taxon>indigoferoid/millettioid clade</taxon>
        <taxon>Phaseoleae</taxon>
        <taxon>Flemingia</taxon>
    </lineage>
</organism>
<dbReference type="GO" id="GO:0046872">
    <property type="term" value="F:metal ion binding"/>
    <property type="evidence" value="ECO:0007669"/>
    <property type="project" value="UniProtKB-KW"/>
</dbReference>
<dbReference type="PANTHER" id="PTHR24282:SF253">
    <property type="entry name" value="11-OXO-BETA-AMYRIN 30-OXIDASE"/>
    <property type="match status" value="1"/>
</dbReference>
<evidence type="ECO:0000256" key="10">
    <source>
        <dbReference type="ARBA" id="ARBA00023136"/>
    </source>
</evidence>
<evidence type="ECO:0000313" key="15">
    <source>
        <dbReference type="Proteomes" id="UP001603857"/>
    </source>
</evidence>
<dbReference type="PANTHER" id="PTHR24282">
    <property type="entry name" value="CYTOCHROME P450 FAMILY MEMBER"/>
    <property type="match status" value="1"/>
</dbReference>
<comment type="subcellular location">
    <subcellularLocation>
        <location evidence="1">Membrane</location>
        <topology evidence="1">Single-pass membrane protein</topology>
    </subcellularLocation>
</comment>